<feature type="region of interest" description="Disordered" evidence="1">
    <location>
        <begin position="41"/>
        <end position="70"/>
    </location>
</feature>
<evidence type="ECO:0000256" key="1">
    <source>
        <dbReference type="SAM" id="MobiDB-lite"/>
    </source>
</evidence>
<sequence length="70" mass="7842">MTKSPASGTRWLSCRPPASTRLSPSVMPVTRWTRRSRRLTALTSSSAVTPTHSFTRGHPRRMKVPSTYTL</sequence>
<proteinExistence type="predicted"/>
<accession>A0A9D4CZU9</accession>
<dbReference type="Proteomes" id="UP000828390">
    <property type="component" value="Unassembled WGS sequence"/>
</dbReference>
<name>A0A9D4CZU9_DREPO</name>
<protein>
    <submittedName>
        <fullName evidence="2">Uncharacterized protein</fullName>
    </submittedName>
</protein>
<evidence type="ECO:0000313" key="3">
    <source>
        <dbReference type="Proteomes" id="UP000828390"/>
    </source>
</evidence>
<comment type="caution">
    <text evidence="2">The sequence shown here is derived from an EMBL/GenBank/DDBJ whole genome shotgun (WGS) entry which is preliminary data.</text>
</comment>
<dbReference type="EMBL" id="JAIWYP010000011">
    <property type="protein sequence ID" value="KAH3736528.1"/>
    <property type="molecule type" value="Genomic_DNA"/>
</dbReference>
<gene>
    <name evidence="2" type="ORF">DPMN_043099</name>
</gene>
<reference evidence="2" key="2">
    <citation type="submission" date="2020-11" db="EMBL/GenBank/DDBJ databases">
        <authorList>
            <person name="McCartney M.A."/>
            <person name="Auch B."/>
            <person name="Kono T."/>
            <person name="Mallez S."/>
            <person name="Becker A."/>
            <person name="Gohl D.M."/>
            <person name="Silverstein K.A.T."/>
            <person name="Koren S."/>
            <person name="Bechman K.B."/>
            <person name="Herman A."/>
            <person name="Abrahante J.E."/>
            <person name="Garbe J."/>
        </authorList>
    </citation>
    <scope>NUCLEOTIDE SEQUENCE</scope>
    <source>
        <strain evidence="2">Duluth1</strain>
        <tissue evidence="2">Whole animal</tissue>
    </source>
</reference>
<evidence type="ECO:0000313" key="2">
    <source>
        <dbReference type="EMBL" id="KAH3736528.1"/>
    </source>
</evidence>
<feature type="region of interest" description="Disordered" evidence="1">
    <location>
        <begin position="1"/>
        <end position="26"/>
    </location>
</feature>
<dbReference type="AlphaFoldDB" id="A0A9D4CZU9"/>
<reference evidence="2" key="1">
    <citation type="journal article" date="2019" name="bioRxiv">
        <title>The Genome of the Zebra Mussel, Dreissena polymorpha: A Resource for Invasive Species Research.</title>
        <authorList>
            <person name="McCartney M.A."/>
            <person name="Auch B."/>
            <person name="Kono T."/>
            <person name="Mallez S."/>
            <person name="Zhang Y."/>
            <person name="Obille A."/>
            <person name="Becker A."/>
            <person name="Abrahante J.E."/>
            <person name="Garbe J."/>
            <person name="Badalamenti J.P."/>
            <person name="Herman A."/>
            <person name="Mangelson H."/>
            <person name="Liachko I."/>
            <person name="Sullivan S."/>
            <person name="Sone E.D."/>
            <person name="Koren S."/>
            <person name="Silverstein K.A.T."/>
            <person name="Beckman K.B."/>
            <person name="Gohl D.M."/>
        </authorList>
    </citation>
    <scope>NUCLEOTIDE SEQUENCE</scope>
    <source>
        <strain evidence="2">Duluth1</strain>
        <tissue evidence="2">Whole animal</tissue>
    </source>
</reference>
<keyword evidence="3" id="KW-1185">Reference proteome</keyword>
<organism evidence="2 3">
    <name type="scientific">Dreissena polymorpha</name>
    <name type="common">Zebra mussel</name>
    <name type="synonym">Mytilus polymorpha</name>
    <dbReference type="NCBI Taxonomy" id="45954"/>
    <lineage>
        <taxon>Eukaryota</taxon>
        <taxon>Metazoa</taxon>
        <taxon>Spiralia</taxon>
        <taxon>Lophotrochozoa</taxon>
        <taxon>Mollusca</taxon>
        <taxon>Bivalvia</taxon>
        <taxon>Autobranchia</taxon>
        <taxon>Heteroconchia</taxon>
        <taxon>Euheterodonta</taxon>
        <taxon>Imparidentia</taxon>
        <taxon>Neoheterodontei</taxon>
        <taxon>Myida</taxon>
        <taxon>Dreissenoidea</taxon>
        <taxon>Dreissenidae</taxon>
        <taxon>Dreissena</taxon>
    </lineage>
</organism>